<accession>A0ABR5V688</accession>
<keyword evidence="1" id="KW-0472">Membrane</keyword>
<feature type="transmembrane region" description="Helical" evidence="1">
    <location>
        <begin position="219"/>
        <end position="238"/>
    </location>
</feature>
<sequence>MKDWTKAIAVGFLAPLAVCLFVPAFLWPMATMTPKDLPLAVVGTQEQVSKVSEAFEQKQPRLFEITPVEDRAAAVSLIEEHEAYGAIVLGQEPEVLTASAAGAAQGNIVKNLAQPVEAMANQQAQAMAAAKGIPADALPNVTVKTTDVVPTSSEDPQGLAMNMAIIPVAIGGMLGAAIPSFLLKRNSQRLLALAIFAPIAGLLTTAVIGGVFGLLPDSFWASTGVFTLGIAAVSSFILGLRALLGAPGFGLGALTIMLVGNPLAGTMAPKEFVSGSWGYFGQFLPNGATATLLRLVNYFPAASIATQVWTLLAWVAFGLVLLGSGIVRESRSAKKAA</sequence>
<comment type="caution">
    <text evidence="2">The sequence shown here is derived from an EMBL/GenBank/DDBJ whole genome shotgun (WGS) entry which is preliminary data.</text>
</comment>
<dbReference type="Proteomes" id="UP000070339">
    <property type="component" value="Unassembled WGS sequence"/>
</dbReference>
<name>A0ABR5V688_9CORY</name>
<feature type="transmembrane region" description="Helical" evidence="1">
    <location>
        <begin position="190"/>
        <end position="213"/>
    </location>
</feature>
<evidence type="ECO:0000313" key="2">
    <source>
        <dbReference type="EMBL" id="KXU16999.1"/>
    </source>
</evidence>
<proteinExistence type="predicted"/>
<dbReference type="RefSeq" id="WP_061925253.1">
    <property type="nucleotide sequence ID" value="NZ_LTEB01000041.1"/>
</dbReference>
<keyword evidence="1" id="KW-0812">Transmembrane</keyword>
<gene>
    <name evidence="2" type="ORF">WM41_2238</name>
</gene>
<evidence type="ECO:0000313" key="3">
    <source>
        <dbReference type="Proteomes" id="UP000070339"/>
    </source>
</evidence>
<organism evidence="2 3">
    <name type="scientific">Corynebacterium simulans</name>
    <dbReference type="NCBI Taxonomy" id="146827"/>
    <lineage>
        <taxon>Bacteria</taxon>
        <taxon>Bacillati</taxon>
        <taxon>Actinomycetota</taxon>
        <taxon>Actinomycetes</taxon>
        <taxon>Mycobacteriales</taxon>
        <taxon>Corynebacteriaceae</taxon>
        <taxon>Corynebacterium</taxon>
    </lineage>
</organism>
<keyword evidence="1" id="KW-1133">Transmembrane helix</keyword>
<dbReference type="EMBL" id="LTEB01000041">
    <property type="protein sequence ID" value="KXU16999.1"/>
    <property type="molecule type" value="Genomic_DNA"/>
</dbReference>
<feature type="transmembrane region" description="Helical" evidence="1">
    <location>
        <begin position="7"/>
        <end position="27"/>
    </location>
</feature>
<evidence type="ECO:0000256" key="1">
    <source>
        <dbReference type="SAM" id="Phobius"/>
    </source>
</evidence>
<reference evidence="2 3" key="1">
    <citation type="journal article" date="2016" name="Int. J. Syst. Evol. Microbiol.">
        <title>Resolving the Complexity of Human Skin Metagenomes Using Single-Molecule Sequencing.</title>
        <authorList>
            <consortium name="NISC Comparative Sequencing Program"/>
            <person name="Tsai Y.C."/>
            <person name="Conlan S."/>
            <person name="Deming C."/>
            <person name="Segre J.A."/>
            <person name="Kong H.H."/>
            <person name="Korlach J."/>
            <person name="Oh J."/>
        </authorList>
    </citation>
    <scope>NUCLEOTIDE SEQUENCE [LARGE SCALE GENOMIC DNA]</scope>
    <source>
        <strain evidence="2 3">1B08</strain>
    </source>
</reference>
<feature type="transmembrane region" description="Helical" evidence="1">
    <location>
        <begin position="159"/>
        <end position="183"/>
    </location>
</feature>
<protein>
    <submittedName>
        <fullName evidence="2">ABC-2 transporter family protein</fullName>
    </submittedName>
</protein>
<keyword evidence="3" id="KW-1185">Reference proteome</keyword>
<feature type="transmembrane region" description="Helical" evidence="1">
    <location>
        <begin position="243"/>
        <end position="264"/>
    </location>
</feature>
<feature type="transmembrane region" description="Helical" evidence="1">
    <location>
        <begin position="308"/>
        <end position="327"/>
    </location>
</feature>